<reference evidence="1" key="1">
    <citation type="submission" date="2021-06" db="EMBL/GenBank/DDBJ databases">
        <authorList>
            <person name="Kallberg Y."/>
            <person name="Tangrot J."/>
            <person name="Rosling A."/>
        </authorList>
    </citation>
    <scope>NUCLEOTIDE SEQUENCE</scope>
    <source>
        <strain evidence="1">CL356</strain>
    </source>
</reference>
<dbReference type="Proteomes" id="UP000789525">
    <property type="component" value="Unassembled WGS sequence"/>
</dbReference>
<keyword evidence="2" id="KW-1185">Reference proteome</keyword>
<organism evidence="1 2">
    <name type="scientific">Acaulospora colombiana</name>
    <dbReference type="NCBI Taxonomy" id="27376"/>
    <lineage>
        <taxon>Eukaryota</taxon>
        <taxon>Fungi</taxon>
        <taxon>Fungi incertae sedis</taxon>
        <taxon>Mucoromycota</taxon>
        <taxon>Glomeromycotina</taxon>
        <taxon>Glomeromycetes</taxon>
        <taxon>Diversisporales</taxon>
        <taxon>Acaulosporaceae</taxon>
        <taxon>Acaulospora</taxon>
    </lineage>
</organism>
<evidence type="ECO:0000313" key="2">
    <source>
        <dbReference type="Proteomes" id="UP000789525"/>
    </source>
</evidence>
<proteinExistence type="predicted"/>
<dbReference type="EMBL" id="CAJVPT010055994">
    <property type="protein sequence ID" value="CAG8756108.1"/>
    <property type="molecule type" value="Genomic_DNA"/>
</dbReference>
<sequence length="213" mass="24575">SDLLDYENFGTIFLLLISVVDRYEFHKNLKDVLRDEKGFCHTWILQSSVSCEPEMLDVEKHTTVEHWVDEILTYKNISDQTIRETNPRILIELAPTIFKKMLKTTRNDSSVETLPILEAFLNPHTSYALIGVIQWLCDDIYFKGQNSPSSKVLKYLMAHENFPPQIMRLVGARVLSIFDRLTGSLPSVEENEFLVRINITALALQTSKYSVLH</sequence>
<feature type="non-terminal residue" evidence="1">
    <location>
        <position position="1"/>
    </location>
</feature>
<gene>
    <name evidence="1" type="ORF">ACOLOM_LOCUS12965</name>
</gene>
<evidence type="ECO:0000313" key="1">
    <source>
        <dbReference type="EMBL" id="CAG8756108.1"/>
    </source>
</evidence>
<comment type="caution">
    <text evidence="1">The sequence shown here is derived from an EMBL/GenBank/DDBJ whole genome shotgun (WGS) entry which is preliminary data.</text>
</comment>
<name>A0ACA9QKL8_9GLOM</name>
<protein>
    <submittedName>
        <fullName evidence="1">14761_t:CDS:1</fullName>
    </submittedName>
</protein>
<accession>A0ACA9QKL8</accession>
<feature type="non-terminal residue" evidence="1">
    <location>
        <position position="213"/>
    </location>
</feature>